<accession>A0A433SHG2</accession>
<reference evidence="1 2" key="1">
    <citation type="submission" date="2018-01" db="EMBL/GenBank/DDBJ databases">
        <title>Saezia sanguinis gen. nov., sp. nov., in the order Burkholderiales isolated from human blood.</title>
        <authorList>
            <person name="Medina-Pascual M.J."/>
            <person name="Valdezate S."/>
            <person name="Monzon S."/>
            <person name="Cuesta I."/>
            <person name="Carrasco G."/>
            <person name="Villalon P."/>
            <person name="Saez-Nieto J.A."/>
        </authorList>
    </citation>
    <scope>NUCLEOTIDE SEQUENCE [LARGE SCALE GENOMIC DNA]</scope>
    <source>
        <strain evidence="1 2">CNM695-12</strain>
    </source>
</reference>
<evidence type="ECO:0000313" key="1">
    <source>
        <dbReference type="EMBL" id="RUS68197.1"/>
    </source>
</evidence>
<dbReference type="AlphaFoldDB" id="A0A433SHG2"/>
<evidence type="ECO:0000313" key="2">
    <source>
        <dbReference type="Proteomes" id="UP000286947"/>
    </source>
</evidence>
<proteinExistence type="predicted"/>
<dbReference type="EMBL" id="PQSP01000001">
    <property type="protein sequence ID" value="RUS68197.1"/>
    <property type="molecule type" value="Genomic_DNA"/>
</dbReference>
<name>A0A433SHG2_9BURK</name>
<organism evidence="1 2">
    <name type="scientific">Saezia sanguinis</name>
    <dbReference type="NCBI Taxonomy" id="1965230"/>
    <lineage>
        <taxon>Bacteria</taxon>
        <taxon>Pseudomonadati</taxon>
        <taxon>Pseudomonadota</taxon>
        <taxon>Betaproteobacteria</taxon>
        <taxon>Burkholderiales</taxon>
        <taxon>Saeziaceae</taxon>
        <taxon>Saezia</taxon>
    </lineage>
</organism>
<dbReference type="Proteomes" id="UP000286947">
    <property type="component" value="Unassembled WGS sequence"/>
</dbReference>
<sequence>MPAPDFDHEMIDSIRLWLAAEGSYQTCDQLEAMAAKTDDPALKKDLLKQSQAIENKCAAYCMPRNRYQQIKQQQDKQHQKTKK</sequence>
<keyword evidence="2" id="KW-1185">Reference proteome</keyword>
<protein>
    <submittedName>
        <fullName evidence="1">Uncharacterized protein</fullName>
    </submittedName>
</protein>
<dbReference type="RefSeq" id="WP_126978146.1">
    <property type="nucleotide sequence ID" value="NZ_PQSP01000001.1"/>
</dbReference>
<gene>
    <name evidence="1" type="ORF">CUZ56_00684</name>
</gene>
<comment type="caution">
    <text evidence="1">The sequence shown here is derived from an EMBL/GenBank/DDBJ whole genome shotgun (WGS) entry which is preliminary data.</text>
</comment>